<dbReference type="GeneID" id="72067257"/>
<organism evidence="3 4">
    <name type="scientific">Purpureocillium takamizusanense</name>
    <dbReference type="NCBI Taxonomy" id="2060973"/>
    <lineage>
        <taxon>Eukaryota</taxon>
        <taxon>Fungi</taxon>
        <taxon>Dikarya</taxon>
        <taxon>Ascomycota</taxon>
        <taxon>Pezizomycotina</taxon>
        <taxon>Sordariomycetes</taxon>
        <taxon>Hypocreomycetidae</taxon>
        <taxon>Hypocreales</taxon>
        <taxon>Ophiocordycipitaceae</taxon>
        <taxon>Purpureocillium</taxon>
    </lineage>
</organism>
<keyword evidence="2" id="KW-1133">Transmembrane helix</keyword>
<proteinExistence type="predicted"/>
<feature type="region of interest" description="Disordered" evidence="1">
    <location>
        <begin position="173"/>
        <end position="203"/>
    </location>
</feature>
<dbReference type="RefSeq" id="XP_047842573.1">
    <property type="nucleotide sequence ID" value="XM_047986591.1"/>
</dbReference>
<protein>
    <submittedName>
        <fullName evidence="3">Uncharacterized protein</fullName>
    </submittedName>
</protein>
<keyword evidence="4" id="KW-1185">Reference proteome</keyword>
<keyword evidence="2" id="KW-0472">Membrane</keyword>
<dbReference type="AlphaFoldDB" id="A0A9Q8QH09"/>
<sequence length="203" mass="22116">MDVPESSSSSTPSYHQARAIAAVVLAILSGAFDLLVRLARSLWAVPWRWALSQLVHVVALPLRLVVWLPLSYVARFLLVLFAPALYAVSYASSCVRAAIAFVVSLEPLYTFFGAAAGLGIVTGIVLAVTSSIITSHLGMHDEELDAHEASLDKPEKFKPGRRDITAAVPETDWYWTESSPSGRRRPSGLLSQTIHEEDDDSDL</sequence>
<reference evidence="3" key="1">
    <citation type="submission" date="2021-11" db="EMBL/GenBank/DDBJ databases">
        <title>Purpureocillium_takamizusanense_genome.</title>
        <authorList>
            <person name="Nguyen N.-H."/>
        </authorList>
    </citation>
    <scope>NUCLEOTIDE SEQUENCE</scope>
    <source>
        <strain evidence="3">PT3</strain>
    </source>
</reference>
<dbReference type="KEGG" id="ptkz:JDV02_005308"/>
<name>A0A9Q8QH09_9HYPO</name>
<gene>
    <name evidence="3" type="ORF">JDV02_005308</name>
</gene>
<evidence type="ECO:0000313" key="4">
    <source>
        <dbReference type="Proteomes" id="UP000829364"/>
    </source>
</evidence>
<evidence type="ECO:0000256" key="2">
    <source>
        <dbReference type="SAM" id="Phobius"/>
    </source>
</evidence>
<feature type="transmembrane region" description="Helical" evidence="2">
    <location>
        <begin position="20"/>
        <end position="39"/>
    </location>
</feature>
<feature type="transmembrane region" description="Helical" evidence="2">
    <location>
        <begin position="108"/>
        <end position="129"/>
    </location>
</feature>
<feature type="transmembrane region" description="Helical" evidence="2">
    <location>
        <begin position="51"/>
        <end position="70"/>
    </location>
</feature>
<accession>A0A9Q8QH09</accession>
<feature type="transmembrane region" description="Helical" evidence="2">
    <location>
        <begin position="77"/>
        <end position="102"/>
    </location>
</feature>
<dbReference type="OrthoDB" id="4502894at2759"/>
<evidence type="ECO:0000256" key="1">
    <source>
        <dbReference type="SAM" id="MobiDB-lite"/>
    </source>
</evidence>
<dbReference type="EMBL" id="CP086357">
    <property type="protein sequence ID" value="UNI19092.1"/>
    <property type="molecule type" value="Genomic_DNA"/>
</dbReference>
<dbReference type="Proteomes" id="UP000829364">
    <property type="component" value="Chromosome 4"/>
</dbReference>
<keyword evidence="2" id="KW-0812">Transmembrane</keyword>
<evidence type="ECO:0000313" key="3">
    <source>
        <dbReference type="EMBL" id="UNI19092.1"/>
    </source>
</evidence>